<dbReference type="InParanoid" id="A0A6P4AHL0"/>
<feature type="domain" description="Metallo-beta-lactamase" evidence="1">
    <location>
        <begin position="73"/>
        <end position="141"/>
    </location>
</feature>
<dbReference type="Proteomes" id="UP001652623">
    <property type="component" value="Chromosome 12"/>
</dbReference>
<gene>
    <name evidence="3" type="primary">LOC107428280</name>
</gene>
<dbReference type="Gene3D" id="3.60.15.10">
    <property type="entry name" value="Ribonuclease Z/Hydroxyacylglutathione hydrolase-like"/>
    <property type="match status" value="1"/>
</dbReference>
<dbReference type="KEGG" id="zju:107428280"/>
<reference evidence="3" key="1">
    <citation type="submission" date="2025-08" db="UniProtKB">
        <authorList>
            <consortium name="RefSeq"/>
        </authorList>
    </citation>
    <scope>IDENTIFICATION</scope>
    <source>
        <tissue evidence="3">Seedling</tissue>
    </source>
</reference>
<dbReference type="PANTHER" id="PTHR43084">
    <property type="entry name" value="PERSULFIDE DIOXYGENASE ETHE1"/>
    <property type="match status" value="1"/>
</dbReference>
<dbReference type="InterPro" id="IPR001279">
    <property type="entry name" value="Metallo-B-lactamas"/>
</dbReference>
<proteinExistence type="predicted"/>
<evidence type="ECO:0000313" key="2">
    <source>
        <dbReference type="Proteomes" id="UP001652623"/>
    </source>
</evidence>
<accession>A0A6P4AHL0</accession>
<dbReference type="GO" id="GO:0070813">
    <property type="term" value="P:hydrogen sulfide metabolic process"/>
    <property type="evidence" value="ECO:0007669"/>
    <property type="project" value="TreeGrafter"/>
</dbReference>
<keyword evidence="2" id="KW-1185">Reference proteome</keyword>
<dbReference type="RefSeq" id="XP_015894275.2">
    <property type="nucleotide sequence ID" value="XM_016038789.4"/>
</dbReference>
<dbReference type="GO" id="GO:0050313">
    <property type="term" value="F:sulfur dioxygenase activity"/>
    <property type="evidence" value="ECO:0007669"/>
    <property type="project" value="TreeGrafter"/>
</dbReference>
<dbReference type="PANTHER" id="PTHR43084:SF1">
    <property type="entry name" value="PERSULFIDE DIOXYGENASE ETHE1, MITOCHONDRIAL"/>
    <property type="match status" value="1"/>
</dbReference>
<evidence type="ECO:0000313" key="3">
    <source>
        <dbReference type="RefSeq" id="XP_015894275.2"/>
    </source>
</evidence>
<dbReference type="GO" id="GO:0006749">
    <property type="term" value="P:glutathione metabolic process"/>
    <property type="evidence" value="ECO:0007669"/>
    <property type="project" value="TreeGrafter"/>
</dbReference>
<dbReference type="GeneID" id="107428280"/>
<name>A0A6P4AHL0_ZIZJJ</name>
<evidence type="ECO:0000259" key="1">
    <source>
        <dbReference type="Pfam" id="PF00753"/>
    </source>
</evidence>
<dbReference type="GO" id="GO:0005739">
    <property type="term" value="C:mitochondrion"/>
    <property type="evidence" value="ECO:0007669"/>
    <property type="project" value="TreeGrafter"/>
</dbReference>
<dbReference type="InterPro" id="IPR036866">
    <property type="entry name" value="RibonucZ/Hydroxyglut_hydro"/>
</dbReference>
<organism evidence="2 3">
    <name type="scientific">Ziziphus jujuba</name>
    <name type="common">Chinese jujube</name>
    <name type="synonym">Ziziphus sativa</name>
    <dbReference type="NCBI Taxonomy" id="326968"/>
    <lineage>
        <taxon>Eukaryota</taxon>
        <taxon>Viridiplantae</taxon>
        <taxon>Streptophyta</taxon>
        <taxon>Embryophyta</taxon>
        <taxon>Tracheophyta</taxon>
        <taxon>Spermatophyta</taxon>
        <taxon>Magnoliopsida</taxon>
        <taxon>eudicotyledons</taxon>
        <taxon>Gunneridae</taxon>
        <taxon>Pentapetalae</taxon>
        <taxon>rosids</taxon>
        <taxon>fabids</taxon>
        <taxon>Rosales</taxon>
        <taxon>Rhamnaceae</taxon>
        <taxon>Paliureae</taxon>
        <taxon>Ziziphus</taxon>
    </lineage>
</organism>
<protein>
    <submittedName>
        <fullName evidence="3">Persulfide dioxygenase ETHE1 homolog, mitochondrial-like</fullName>
    </submittedName>
</protein>
<dbReference type="SUPFAM" id="SSF56281">
    <property type="entry name" value="Metallo-hydrolase/oxidoreductase"/>
    <property type="match status" value="1"/>
</dbReference>
<sequence length="219" mass="24225">MNLIRCCLSLARRSPSHFLNLSTTQTLVSPSSSRSKLITFQTMVSRAYTTPSHSSGKLLFRQLFEKDSCTDTYLLADVSHPDKPALLIDPVDKTAERDLSLVKELGLKLIYAMNTHVHADHITGTGLIKTKVPGVKSVISEASKSKADLLIQAGDKIYFGDLFLEVGPKQLVTYIISFLQSGAEKLVVSVVILFYGELYYTEACILVSVTKEIENIIRL</sequence>
<dbReference type="InterPro" id="IPR051682">
    <property type="entry name" value="Mito_Persulfide_Diox"/>
</dbReference>
<dbReference type="Pfam" id="PF00753">
    <property type="entry name" value="Lactamase_B"/>
    <property type="match status" value="1"/>
</dbReference>
<dbReference type="AlphaFoldDB" id="A0A6P4AHL0"/>